<name>A0A512JPC9_9HYPH</name>
<accession>A0A512JPC9</accession>
<dbReference type="RefSeq" id="WP_147048219.1">
    <property type="nucleotide sequence ID" value="NZ_BJZV01000023.1"/>
</dbReference>
<dbReference type="EMBL" id="BJZV01000023">
    <property type="protein sequence ID" value="GEP11808.1"/>
    <property type="molecule type" value="Genomic_DNA"/>
</dbReference>
<evidence type="ECO:0000256" key="1">
    <source>
        <dbReference type="SAM" id="MobiDB-lite"/>
    </source>
</evidence>
<reference evidence="2 3" key="1">
    <citation type="submission" date="2019-07" db="EMBL/GenBank/DDBJ databases">
        <title>Whole genome shotgun sequence of Methylobacterium gnaphalii NBRC 107716.</title>
        <authorList>
            <person name="Hosoyama A."/>
            <person name="Uohara A."/>
            <person name="Ohji S."/>
            <person name="Ichikawa N."/>
        </authorList>
    </citation>
    <scope>NUCLEOTIDE SEQUENCE [LARGE SCALE GENOMIC DNA]</scope>
    <source>
        <strain evidence="2 3">NBRC 107716</strain>
    </source>
</reference>
<keyword evidence="3" id="KW-1185">Reference proteome</keyword>
<dbReference type="AlphaFoldDB" id="A0A512JPC9"/>
<protein>
    <submittedName>
        <fullName evidence="2">Uncharacterized protein</fullName>
    </submittedName>
</protein>
<feature type="region of interest" description="Disordered" evidence="1">
    <location>
        <begin position="67"/>
        <end position="96"/>
    </location>
</feature>
<comment type="caution">
    <text evidence="2">The sequence shown here is derived from an EMBL/GenBank/DDBJ whole genome shotgun (WGS) entry which is preliminary data.</text>
</comment>
<gene>
    <name evidence="2" type="ORF">MGN01_36530</name>
</gene>
<evidence type="ECO:0000313" key="3">
    <source>
        <dbReference type="Proteomes" id="UP000321750"/>
    </source>
</evidence>
<dbReference type="Proteomes" id="UP000321750">
    <property type="component" value="Unassembled WGS sequence"/>
</dbReference>
<dbReference type="OrthoDB" id="7992433at2"/>
<evidence type="ECO:0000313" key="2">
    <source>
        <dbReference type="EMBL" id="GEP11808.1"/>
    </source>
</evidence>
<proteinExistence type="predicted"/>
<organism evidence="2 3">
    <name type="scientific">Methylobacterium gnaphalii</name>
    <dbReference type="NCBI Taxonomy" id="1010610"/>
    <lineage>
        <taxon>Bacteria</taxon>
        <taxon>Pseudomonadati</taxon>
        <taxon>Pseudomonadota</taxon>
        <taxon>Alphaproteobacteria</taxon>
        <taxon>Hyphomicrobiales</taxon>
        <taxon>Methylobacteriaceae</taxon>
        <taxon>Methylobacterium</taxon>
    </lineage>
</organism>
<sequence length="213" mass="23348">MDPNRPHPSVLWSVSQIAARDKVSKPTVSNHVARLVERQGLYVERDTRGRVSLVNVVQYDSLRAQFSDPSKAQAPTVEPDAPLPAPAAEVPTVRAPAKDSYDEGLRQKVWFDVEKRRLETAEIRGKLVRLDRYTSSVASCGAELARLIDALPQEADAFAVELDFDDVHRVRLALKGLAVRLRGKLSKRFESLAAGAPALDEPLGDDAEGAGDM</sequence>